<comment type="caution">
    <text evidence="2">The sequence shown here is derived from an EMBL/GenBank/DDBJ whole genome shotgun (WGS) entry which is preliminary data.</text>
</comment>
<protein>
    <submittedName>
        <fullName evidence="2">Uncharacterized protein</fullName>
    </submittedName>
</protein>
<gene>
    <name evidence="2" type="ORF">EYF80_061493</name>
</gene>
<keyword evidence="3" id="KW-1185">Reference proteome</keyword>
<dbReference type="OrthoDB" id="10594042at2759"/>
<evidence type="ECO:0000256" key="1">
    <source>
        <dbReference type="SAM" id="MobiDB-lite"/>
    </source>
</evidence>
<organism evidence="2 3">
    <name type="scientific">Liparis tanakae</name>
    <name type="common">Tanaka's snailfish</name>
    <dbReference type="NCBI Taxonomy" id="230148"/>
    <lineage>
        <taxon>Eukaryota</taxon>
        <taxon>Metazoa</taxon>
        <taxon>Chordata</taxon>
        <taxon>Craniata</taxon>
        <taxon>Vertebrata</taxon>
        <taxon>Euteleostomi</taxon>
        <taxon>Actinopterygii</taxon>
        <taxon>Neopterygii</taxon>
        <taxon>Teleostei</taxon>
        <taxon>Neoteleostei</taxon>
        <taxon>Acanthomorphata</taxon>
        <taxon>Eupercaria</taxon>
        <taxon>Perciformes</taxon>
        <taxon>Cottioidei</taxon>
        <taxon>Cottales</taxon>
        <taxon>Liparidae</taxon>
        <taxon>Liparis</taxon>
    </lineage>
</organism>
<name>A0A4Z2EHU7_9TELE</name>
<sequence length="148" mass="16211">MIGSAEDSVRSVFQAQEERLSRIEQLIAGYKELHHQQSSLTEQLRDLQLPSEPVRAGCGSRSPYGPSPPAPSGYHPKQPSPLLSGMPRDLSEPRPFSTAPWPAPWQPPTFLSDEPRDLSEPRLFSTVPRQSPPVPAAAASAVLQPRTI</sequence>
<evidence type="ECO:0000313" key="2">
    <source>
        <dbReference type="EMBL" id="TNN28359.1"/>
    </source>
</evidence>
<feature type="region of interest" description="Disordered" evidence="1">
    <location>
        <begin position="35"/>
        <end position="148"/>
    </location>
</feature>
<feature type="compositionally biased region" description="Low complexity" evidence="1">
    <location>
        <begin position="136"/>
        <end position="148"/>
    </location>
</feature>
<reference evidence="2 3" key="1">
    <citation type="submission" date="2019-03" db="EMBL/GenBank/DDBJ databases">
        <title>First draft genome of Liparis tanakae, snailfish: a comprehensive survey of snailfish specific genes.</title>
        <authorList>
            <person name="Kim W."/>
            <person name="Song I."/>
            <person name="Jeong J.-H."/>
            <person name="Kim D."/>
            <person name="Kim S."/>
            <person name="Ryu S."/>
            <person name="Song J.Y."/>
            <person name="Lee S.K."/>
        </authorList>
    </citation>
    <scope>NUCLEOTIDE SEQUENCE [LARGE SCALE GENOMIC DNA]</scope>
    <source>
        <tissue evidence="2">Muscle</tissue>
    </source>
</reference>
<dbReference type="Proteomes" id="UP000314294">
    <property type="component" value="Unassembled WGS sequence"/>
</dbReference>
<dbReference type="EMBL" id="SRLO01006978">
    <property type="protein sequence ID" value="TNN28359.1"/>
    <property type="molecule type" value="Genomic_DNA"/>
</dbReference>
<evidence type="ECO:0000313" key="3">
    <source>
        <dbReference type="Proteomes" id="UP000314294"/>
    </source>
</evidence>
<accession>A0A4Z2EHU7</accession>
<proteinExistence type="predicted"/>
<dbReference type="AlphaFoldDB" id="A0A4Z2EHU7"/>